<dbReference type="RefSeq" id="WP_235226885.1">
    <property type="nucleotide sequence ID" value="NZ_JAKGAQ010000004.1"/>
</dbReference>
<keyword evidence="4" id="KW-0804">Transcription</keyword>
<dbReference type="InterPro" id="IPR036390">
    <property type="entry name" value="WH_DNA-bd_sf"/>
</dbReference>
<organism evidence="6 7">
    <name type="scientific">Octadecabacter dasysiphoniae</name>
    <dbReference type="NCBI Taxonomy" id="2909341"/>
    <lineage>
        <taxon>Bacteria</taxon>
        <taxon>Pseudomonadati</taxon>
        <taxon>Pseudomonadota</taxon>
        <taxon>Alphaproteobacteria</taxon>
        <taxon>Rhodobacterales</taxon>
        <taxon>Roseobacteraceae</taxon>
        <taxon>Octadecabacter</taxon>
    </lineage>
</organism>
<evidence type="ECO:0000256" key="3">
    <source>
        <dbReference type="ARBA" id="ARBA00023125"/>
    </source>
</evidence>
<accession>A0ABS9CZ60</accession>
<dbReference type="InterPro" id="IPR000847">
    <property type="entry name" value="LysR_HTH_N"/>
</dbReference>
<dbReference type="Gene3D" id="1.10.10.10">
    <property type="entry name" value="Winged helix-like DNA-binding domain superfamily/Winged helix DNA-binding domain"/>
    <property type="match status" value="1"/>
</dbReference>
<reference evidence="6 7" key="1">
    <citation type="submission" date="2022-01" db="EMBL/GenBank/DDBJ databases">
        <title>Octadecabacter sp. nov., isolated from a marine alga.</title>
        <authorList>
            <person name="Jin M.S."/>
            <person name="Kim H.M."/>
            <person name="Han D.M."/>
            <person name="Jung J.J."/>
            <person name="Jeon C.O."/>
        </authorList>
    </citation>
    <scope>NUCLEOTIDE SEQUENCE [LARGE SCALE GENOMIC DNA]</scope>
    <source>
        <strain evidence="6 7">G9-8</strain>
    </source>
</reference>
<dbReference type="PANTHER" id="PTHR30427">
    <property type="entry name" value="TRANSCRIPTIONAL ACTIVATOR PROTEIN LYSR"/>
    <property type="match status" value="1"/>
</dbReference>
<protein>
    <submittedName>
        <fullName evidence="6">LysR substrate-binding domain-containing protein</fullName>
    </submittedName>
</protein>
<evidence type="ECO:0000256" key="4">
    <source>
        <dbReference type="ARBA" id="ARBA00023163"/>
    </source>
</evidence>
<dbReference type="PRINTS" id="PR00039">
    <property type="entry name" value="HTHLYSR"/>
</dbReference>
<dbReference type="Pfam" id="PF00126">
    <property type="entry name" value="HTH_1"/>
    <property type="match status" value="1"/>
</dbReference>
<dbReference type="Proteomes" id="UP001200557">
    <property type="component" value="Unassembled WGS sequence"/>
</dbReference>
<name>A0ABS9CZ60_9RHOB</name>
<keyword evidence="7" id="KW-1185">Reference proteome</keyword>
<evidence type="ECO:0000256" key="1">
    <source>
        <dbReference type="ARBA" id="ARBA00009437"/>
    </source>
</evidence>
<dbReference type="Gene3D" id="3.40.190.290">
    <property type="match status" value="1"/>
</dbReference>
<keyword evidence="3" id="KW-0238">DNA-binding</keyword>
<dbReference type="InterPro" id="IPR005119">
    <property type="entry name" value="LysR_subst-bd"/>
</dbReference>
<evidence type="ECO:0000256" key="2">
    <source>
        <dbReference type="ARBA" id="ARBA00023015"/>
    </source>
</evidence>
<dbReference type="SUPFAM" id="SSF53850">
    <property type="entry name" value="Periplasmic binding protein-like II"/>
    <property type="match status" value="1"/>
</dbReference>
<dbReference type="EMBL" id="JAKGAQ010000004">
    <property type="protein sequence ID" value="MCF2872562.1"/>
    <property type="molecule type" value="Genomic_DNA"/>
</dbReference>
<evidence type="ECO:0000313" key="6">
    <source>
        <dbReference type="EMBL" id="MCF2872562.1"/>
    </source>
</evidence>
<comment type="similarity">
    <text evidence="1">Belongs to the LysR transcriptional regulatory family.</text>
</comment>
<dbReference type="SUPFAM" id="SSF46785">
    <property type="entry name" value="Winged helix' DNA-binding domain"/>
    <property type="match status" value="1"/>
</dbReference>
<dbReference type="PANTHER" id="PTHR30427:SF1">
    <property type="entry name" value="TRANSCRIPTIONAL ACTIVATOR PROTEIN LYSR"/>
    <property type="match status" value="1"/>
</dbReference>
<dbReference type="Pfam" id="PF03466">
    <property type="entry name" value="LysR_substrate"/>
    <property type="match status" value="1"/>
</dbReference>
<comment type="caution">
    <text evidence="6">The sequence shown here is derived from an EMBL/GenBank/DDBJ whole genome shotgun (WGS) entry which is preliminary data.</text>
</comment>
<dbReference type="PROSITE" id="PS50931">
    <property type="entry name" value="HTH_LYSR"/>
    <property type="match status" value="1"/>
</dbReference>
<evidence type="ECO:0000313" key="7">
    <source>
        <dbReference type="Proteomes" id="UP001200557"/>
    </source>
</evidence>
<gene>
    <name evidence="6" type="ORF">L0664_15910</name>
</gene>
<keyword evidence="2" id="KW-0805">Transcription regulation</keyword>
<proteinExistence type="inferred from homology"/>
<evidence type="ECO:0000259" key="5">
    <source>
        <dbReference type="PROSITE" id="PS50931"/>
    </source>
</evidence>
<sequence>MTNRPRLRQLEALKSVADHGTMTRAAHSLEISQPAVSRLLADLSDELGFALLDRKDGRLVPTQEARYILPDIARVLEMMKNITDTSQNLNARTAGHLRVACLPGFATSHLPDVVTDFLTERRDVTLTLEPDRPERILEWIIGEQYDCGITDSFGGHPAIDSNTLDIRTVCIFPTGHPFEALDSVGPEHLDGQRFIHTRRDSSFYQDLADVFRKAAVTPHSFVETRQFTAACELVMRGLGVSVVSELDARTYQDRLRYRPFTPNVPHQISIVRPIHKIPSKITLDFMETFERSLSDLIVGPDT</sequence>
<feature type="domain" description="HTH lysR-type" evidence="5">
    <location>
        <begin position="5"/>
        <end position="62"/>
    </location>
</feature>
<dbReference type="InterPro" id="IPR036388">
    <property type="entry name" value="WH-like_DNA-bd_sf"/>
</dbReference>